<dbReference type="Proteomes" id="UP001595444">
    <property type="component" value="Unassembled WGS sequence"/>
</dbReference>
<protein>
    <submittedName>
        <fullName evidence="1">Uncharacterized protein</fullName>
    </submittedName>
</protein>
<comment type="caution">
    <text evidence="1">The sequence shown here is derived from an EMBL/GenBank/DDBJ whole genome shotgun (WGS) entry which is preliminary data.</text>
</comment>
<reference evidence="2" key="1">
    <citation type="journal article" date="2019" name="Int. J. Syst. Evol. Microbiol.">
        <title>The Global Catalogue of Microorganisms (GCM) 10K type strain sequencing project: providing services to taxonomists for standard genome sequencing and annotation.</title>
        <authorList>
            <consortium name="The Broad Institute Genomics Platform"/>
            <consortium name="The Broad Institute Genome Sequencing Center for Infectious Disease"/>
            <person name="Wu L."/>
            <person name="Ma J."/>
        </authorList>
    </citation>
    <scope>NUCLEOTIDE SEQUENCE [LARGE SCALE GENOMIC DNA]</scope>
    <source>
        <strain evidence="2">KCTC 62164</strain>
    </source>
</reference>
<sequence length="87" mass="9686">MHTLEVTVLKDEKPFLNGTFDVTEENYILVANMLGEIEMRRPQAASILSGYMHAREVGSVTEDMGKIALMATVFMLEQGETAIQIPL</sequence>
<keyword evidence="2" id="KW-1185">Reference proteome</keyword>
<organism evidence="1 2">
    <name type="scientific">Kordiimonas pumila</name>
    <dbReference type="NCBI Taxonomy" id="2161677"/>
    <lineage>
        <taxon>Bacteria</taxon>
        <taxon>Pseudomonadati</taxon>
        <taxon>Pseudomonadota</taxon>
        <taxon>Alphaproteobacteria</taxon>
        <taxon>Kordiimonadales</taxon>
        <taxon>Kordiimonadaceae</taxon>
        <taxon>Kordiimonas</taxon>
    </lineage>
</organism>
<dbReference type="EMBL" id="JBHRSL010000001">
    <property type="protein sequence ID" value="MFC3050535.1"/>
    <property type="molecule type" value="Genomic_DNA"/>
</dbReference>
<dbReference type="RefSeq" id="WP_194214912.1">
    <property type="nucleotide sequence ID" value="NZ_CP061205.1"/>
</dbReference>
<gene>
    <name evidence="1" type="ORF">ACFOKA_01310</name>
</gene>
<accession>A0ABV7D1E8</accession>
<evidence type="ECO:0000313" key="1">
    <source>
        <dbReference type="EMBL" id="MFC3050535.1"/>
    </source>
</evidence>
<name>A0ABV7D1E8_9PROT</name>
<evidence type="ECO:0000313" key="2">
    <source>
        <dbReference type="Proteomes" id="UP001595444"/>
    </source>
</evidence>
<proteinExistence type="predicted"/>